<dbReference type="AlphaFoldDB" id="A0A2P4YEX3"/>
<evidence type="ECO:0000313" key="3">
    <source>
        <dbReference type="Proteomes" id="UP000237271"/>
    </source>
</evidence>
<dbReference type="EMBL" id="NCKW01003467">
    <property type="protein sequence ID" value="POM76334.1"/>
    <property type="molecule type" value="Genomic_DNA"/>
</dbReference>
<keyword evidence="3" id="KW-1185">Reference proteome</keyword>
<name>A0A2P4YEX3_9STRA</name>
<evidence type="ECO:0000256" key="1">
    <source>
        <dbReference type="SAM" id="MobiDB-lite"/>
    </source>
</evidence>
<sequence>MRHHQETRELSSRCGITHRRFDSKKPNYCGELNARKKKLHELQRQLRQQHEHSKRHNKHGSKRWTWLRIWRGITVRCSNSKLSNSSRLNSNNNSSSSKLSNTSNFSNTSSSKHITSKCSNSSISSTISMSTISSTKPSFTSSRCSIKRFTITCS</sequence>
<reference evidence="2 3" key="1">
    <citation type="journal article" date="2017" name="Genome Biol. Evol.">
        <title>Phytophthora megakarya and P. palmivora, closely related causal agents of cacao black pod rot, underwent increases in genome sizes and gene numbers by different mechanisms.</title>
        <authorList>
            <person name="Ali S.S."/>
            <person name="Shao J."/>
            <person name="Lary D.J."/>
            <person name="Kronmiller B."/>
            <person name="Shen D."/>
            <person name="Strem M.D."/>
            <person name="Amoako-Attah I."/>
            <person name="Akrofi A.Y."/>
            <person name="Begoude B.A."/>
            <person name="Ten Hoopen G.M."/>
            <person name="Coulibaly K."/>
            <person name="Kebe B.I."/>
            <person name="Melnick R.L."/>
            <person name="Guiltinan M.J."/>
            <person name="Tyler B.M."/>
            <person name="Meinhardt L.W."/>
            <person name="Bailey B.A."/>
        </authorList>
    </citation>
    <scope>NUCLEOTIDE SEQUENCE [LARGE SCALE GENOMIC DNA]</scope>
    <source>
        <strain evidence="3">sbr112.9</strain>
    </source>
</reference>
<organism evidence="2 3">
    <name type="scientific">Phytophthora palmivora</name>
    <dbReference type="NCBI Taxonomy" id="4796"/>
    <lineage>
        <taxon>Eukaryota</taxon>
        <taxon>Sar</taxon>
        <taxon>Stramenopiles</taxon>
        <taxon>Oomycota</taxon>
        <taxon>Peronosporomycetes</taxon>
        <taxon>Peronosporales</taxon>
        <taxon>Peronosporaceae</taxon>
        <taxon>Phytophthora</taxon>
    </lineage>
</organism>
<feature type="region of interest" description="Disordered" evidence="1">
    <location>
        <begin position="81"/>
        <end position="121"/>
    </location>
</feature>
<proteinExistence type="predicted"/>
<gene>
    <name evidence="2" type="ORF">PHPALM_6436</name>
</gene>
<dbReference type="Proteomes" id="UP000237271">
    <property type="component" value="Unassembled WGS sequence"/>
</dbReference>
<evidence type="ECO:0000313" key="2">
    <source>
        <dbReference type="EMBL" id="POM76334.1"/>
    </source>
</evidence>
<protein>
    <submittedName>
        <fullName evidence="2">Uncharacterized protein</fullName>
    </submittedName>
</protein>
<accession>A0A2P4YEX3</accession>
<comment type="caution">
    <text evidence="2">The sequence shown here is derived from an EMBL/GenBank/DDBJ whole genome shotgun (WGS) entry which is preliminary data.</text>
</comment>